<dbReference type="Proteomes" id="UP000000589">
    <property type="component" value="Chromosome 2"/>
</dbReference>
<dbReference type="ExpressionAtlas" id="F2Z448">
    <property type="expression patterns" value="baseline and differential"/>
</dbReference>
<reference evidence="2" key="3">
    <citation type="submission" date="2025-08" db="UniProtKB">
        <authorList>
            <consortium name="Ensembl"/>
        </authorList>
    </citation>
    <scope>IDENTIFICATION</scope>
    <source>
        <strain evidence="2">C57BL/6J</strain>
    </source>
</reference>
<dbReference type="Bgee" id="ENSMUSG00000027238">
    <property type="expression patterns" value="Expressed in cardiac muscle of left ventricle and 188 other cell types or tissues"/>
</dbReference>
<dbReference type="AGR" id="MGI:2442557"/>
<dbReference type="Antibodypedia" id="2633">
    <property type="antibodies" value="88 antibodies from 16 providers"/>
</dbReference>
<dbReference type="HOGENOM" id="CLU_2048954_0_0_1"/>
<proteinExistence type="predicted"/>
<reference evidence="2 4" key="1">
    <citation type="journal article" date="2009" name="PLoS Biol.">
        <title>Lineage-specific biology revealed by a finished genome assembly of the mouse.</title>
        <authorList>
            <consortium name="Mouse Genome Sequencing Consortium"/>
            <person name="Church D.M."/>
            <person name="Goodstadt L."/>
            <person name="Hillier L.W."/>
            <person name="Zody M.C."/>
            <person name="Goldstein S."/>
            <person name="She X."/>
            <person name="Bult C.J."/>
            <person name="Agarwala R."/>
            <person name="Cherry J.L."/>
            <person name="DiCuccio M."/>
            <person name="Hlavina W."/>
            <person name="Kapustin Y."/>
            <person name="Meric P."/>
            <person name="Maglott D."/>
            <person name="Birtle Z."/>
            <person name="Marques A.C."/>
            <person name="Graves T."/>
            <person name="Zhou S."/>
            <person name="Teague B."/>
            <person name="Potamousis K."/>
            <person name="Churas C."/>
            <person name="Place M."/>
            <person name="Herschleb J."/>
            <person name="Runnheim R."/>
            <person name="Forrest D."/>
            <person name="Amos-Landgraf J."/>
            <person name="Schwartz D.C."/>
            <person name="Cheng Z."/>
            <person name="Lindblad-Toh K."/>
            <person name="Eichler E.E."/>
            <person name="Ponting C.P."/>
        </authorList>
    </citation>
    <scope>NUCLEOTIDE SEQUENCE [LARGE SCALE GENOMIC DNA]</scope>
    <source>
        <strain evidence="2 4">C57BL/6J</strain>
    </source>
</reference>
<dbReference type="SMR" id="F2Z448"/>
<keyword evidence="4" id="KW-1185">Reference proteome</keyword>
<reference evidence="2" key="4">
    <citation type="submission" date="2025-09" db="UniProtKB">
        <authorList>
            <consortium name="Ensembl"/>
        </authorList>
    </citation>
    <scope>IDENTIFICATION</scope>
    <source>
        <strain evidence="2">C57BL/6J</strain>
    </source>
</reference>
<feature type="region of interest" description="Disordered" evidence="1">
    <location>
        <begin position="35"/>
        <end position="120"/>
    </location>
</feature>
<dbReference type="MGI" id="MGI:2442557">
    <property type="gene designation" value="Frmd5"/>
</dbReference>
<gene>
    <name evidence="2 3" type="primary">Frmd5</name>
</gene>
<dbReference type="AlphaFoldDB" id="F2Z448"/>
<organism evidence="2 4">
    <name type="scientific">Mus musculus</name>
    <name type="common">Mouse</name>
    <dbReference type="NCBI Taxonomy" id="10090"/>
    <lineage>
        <taxon>Eukaryota</taxon>
        <taxon>Metazoa</taxon>
        <taxon>Chordata</taxon>
        <taxon>Craniata</taxon>
        <taxon>Vertebrata</taxon>
        <taxon>Euteleostomi</taxon>
        <taxon>Mammalia</taxon>
        <taxon>Eutheria</taxon>
        <taxon>Euarchontoglires</taxon>
        <taxon>Glires</taxon>
        <taxon>Rodentia</taxon>
        <taxon>Myomorpha</taxon>
        <taxon>Muroidea</taxon>
        <taxon>Muridae</taxon>
        <taxon>Murinae</taxon>
        <taxon>Mus</taxon>
        <taxon>Mus</taxon>
    </lineage>
</organism>
<evidence type="ECO:0000313" key="2">
    <source>
        <dbReference type="Ensembl" id="ENSMUSP00000122195.2"/>
    </source>
</evidence>
<dbReference type="VEuPathDB" id="HostDB:ENSMUSG00000027238"/>
<dbReference type="GeneTree" id="ENSGT00940000156346"/>
<sequence>MLSRLMSGSSRSLEREYSCTVRLLDDSEYTCTIQVSAAPPARPPAGSRDPAPQTRPSWRGPPPGVAPALTPARRFVRPAAAPPGARHPSPSSAGHWYHAPRAPAGEMPKASTCLTSFATT</sequence>
<dbReference type="Ensembl" id="ENSMUST00000145075.8">
    <property type="protein sequence ID" value="ENSMUSP00000122195.2"/>
    <property type="gene ID" value="ENSMUSG00000027238.18"/>
</dbReference>
<feature type="compositionally biased region" description="Low complexity" evidence="1">
    <location>
        <begin position="36"/>
        <end position="52"/>
    </location>
</feature>
<evidence type="ECO:0000256" key="1">
    <source>
        <dbReference type="SAM" id="MobiDB-lite"/>
    </source>
</evidence>
<evidence type="ECO:0000313" key="3">
    <source>
        <dbReference type="MGI" id="MGI:2442557"/>
    </source>
</evidence>
<name>F2Z448_MOUSE</name>
<reference evidence="2 4" key="2">
    <citation type="journal article" date="2011" name="PLoS Biol.">
        <title>Modernizing reference genome assemblies.</title>
        <authorList>
            <person name="Church D.M."/>
            <person name="Schneider V.A."/>
            <person name="Graves T."/>
            <person name="Auger K."/>
            <person name="Cunningham F."/>
            <person name="Bouk N."/>
            <person name="Chen H.C."/>
            <person name="Agarwala R."/>
            <person name="McLaren W.M."/>
            <person name="Ritchie G.R."/>
            <person name="Albracht D."/>
            <person name="Kremitzki M."/>
            <person name="Rock S."/>
            <person name="Kotkiewicz H."/>
            <person name="Kremitzki C."/>
            <person name="Wollam A."/>
            <person name="Trani L."/>
            <person name="Fulton L."/>
            <person name="Fulton R."/>
            <person name="Matthews L."/>
            <person name="Whitehead S."/>
            <person name="Chow W."/>
            <person name="Torrance J."/>
            <person name="Dunn M."/>
            <person name="Harden G."/>
            <person name="Threadgold G."/>
            <person name="Wood J."/>
            <person name="Collins J."/>
            <person name="Heath P."/>
            <person name="Griffiths G."/>
            <person name="Pelan S."/>
            <person name="Grafham D."/>
            <person name="Eichler E.E."/>
            <person name="Weinstock G."/>
            <person name="Mardis E.R."/>
            <person name="Wilson R.K."/>
            <person name="Howe K."/>
            <person name="Flicek P."/>
            <person name="Hubbard T."/>
        </authorList>
    </citation>
    <scope>NUCLEOTIDE SEQUENCE [LARGE SCALE GENOMIC DNA]</scope>
    <source>
        <strain evidence="2 4">C57BL/6J</strain>
    </source>
</reference>
<accession>F2Z448</accession>
<dbReference type="ProteomicsDB" id="369411"/>
<protein>
    <submittedName>
        <fullName evidence="2">FERM domain containing 5</fullName>
    </submittedName>
</protein>
<evidence type="ECO:0000313" key="4">
    <source>
        <dbReference type="Proteomes" id="UP000000589"/>
    </source>
</evidence>
<feature type="compositionally biased region" description="Low complexity" evidence="1">
    <location>
        <begin position="71"/>
        <end position="93"/>
    </location>
</feature>